<gene>
    <name evidence="3" type="ORF">K402DRAFT_413718</name>
</gene>
<dbReference type="InterPro" id="IPR007005">
    <property type="entry name" value="XAP5"/>
</dbReference>
<dbReference type="AlphaFoldDB" id="A0A6G1GVL1"/>
<evidence type="ECO:0000256" key="1">
    <source>
        <dbReference type="SAM" id="MobiDB-lite"/>
    </source>
</evidence>
<feature type="domain" description="FAM50A/XAP5 C-terminal" evidence="2">
    <location>
        <begin position="195"/>
        <end position="385"/>
    </location>
</feature>
<feature type="compositionally biased region" description="Low complexity" evidence="1">
    <location>
        <begin position="131"/>
        <end position="140"/>
    </location>
</feature>
<feature type="compositionally biased region" description="Polar residues" evidence="1">
    <location>
        <begin position="114"/>
        <end position="130"/>
    </location>
</feature>
<evidence type="ECO:0000313" key="4">
    <source>
        <dbReference type="Proteomes" id="UP000800041"/>
    </source>
</evidence>
<feature type="region of interest" description="Disordered" evidence="1">
    <location>
        <begin position="57"/>
        <end position="94"/>
    </location>
</feature>
<dbReference type="GO" id="GO:0005634">
    <property type="term" value="C:nucleus"/>
    <property type="evidence" value="ECO:0007669"/>
    <property type="project" value="InterPro"/>
</dbReference>
<feature type="compositionally biased region" description="Polar residues" evidence="1">
    <location>
        <begin position="73"/>
        <end position="85"/>
    </location>
</feature>
<accession>A0A6G1GVL1</accession>
<dbReference type="PANTHER" id="PTHR12722">
    <property type="entry name" value="XAP-5 PROTEIN-RELATED"/>
    <property type="match status" value="1"/>
</dbReference>
<evidence type="ECO:0000259" key="2">
    <source>
        <dbReference type="Pfam" id="PF04921"/>
    </source>
</evidence>
<feature type="compositionally biased region" description="Polar residues" evidence="1">
    <location>
        <begin position="11"/>
        <end position="30"/>
    </location>
</feature>
<keyword evidence="4" id="KW-1185">Reference proteome</keyword>
<dbReference type="Proteomes" id="UP000800041">
    <property type="component" value="Unassembled WGS sequence"/>
</dbReference>
<feature type="compositionally biased region" description="Acidic residues" evidence="1">
    <location>
        <begin position="334"/>
        <end position="344"/>
    </location>
</feature>
<proteinExistence type="predicted"/>
<feature type="region of interest" description="Disordered" evidence="1">
    <location>
        <begin position="1"/>
        <end position="32"/>
    </location>
</feature>
<organism evidence="3 4">
    <name type="scientific">Aulographum hederae CBS 113979</name>
    <dbReference type="NCBI Taxonomy" id="1176131"/>
    <lineage>
        <taxon>Eukaryota</taxon>
        <taxon>Fungi</taxon>
        <taxon>Dikarya</taxon>
        <taxon>Ascomycota</taxon>
        <taxon>Pezizomycotina</taxon>
        <taxon>Dothideomycetes</taxon>
        <taxon>Pleosporomycetidae</taxon>
        <taxon>Aulographales</taxon>
        <taxon>Aulographaceae</taxon>
    </lineage>
</organism>
<evidence type="ECO:0000313" key="3">
    <source>
        <dbReference type="EMBL" id="KAF1984778.1"/>
    </source>
</evidence>
<sequence length="399" mass="43734">MASDPPPDPASGTSTPSAFTNPRFTSQSATAEDLLKSETVGLVQLNDFRKRRAKVLEQKAHDESLSRIGMPGSGTSTPADGSSTPLPAKKKRKALAKGKLSFDLDDDEDETATNISAAATPRSNTPSDLPTSADASATDTDGALNFSMKKKKIVPNAAVNFTPKAQTKSALLREAQTREQLRKEFLQMQEAVKATEFMLPFVFYDGSVIPGGKVRVRKGDHVWFFLDRARKVGAAQGGGGTVDEGAKRRREWARVGVDDLMLVRGEMIIPHHFEFYYFMLNKTTGYGIDGPLFPFSPEPTSATPFGLSATEKSVNLSTYDPLAKPKTKSKTQDSSEDTISDTDLEGFLHDPTTTKVVDRRWYEKQKHIYPMSMWETFEIGKVYGKGARRDANGNAMFGA</sequence>
<feature type="region of interest" description="Disordered" evidence="1">
    <location>
        <begin position="318"/>
        <end position="346"/>
    </location>
</feature>
<dbReference type="InterPro" id="IPR048337">
    <property type="entry name" value="FAM50A/XAP5_C"/>
</dbReference>
<dbReference type="EMBL" id="ML977166">
    <property type="protein sequence ID" value="KAF1984778.1"/>
    <property type="molecule type" value="Genomic_DNA"/>
</dbReference>
<name>A0A6G1GVL1_9PEZI</name>
<dbReference type="OrthoDB" id="1562195at2759"/>
<feature type="region of interest" description="Disordered" evidence="1">
    <location>
        <begin position="114"/>
        <end position="140"/>
    </location>
</feature>
<dbReference type="GO" id="GO:0006325">
    <property type="term" value="P:chromatin organization"/>
    <property type="evidence" value="ECO:0007669"/>
    <property type="project" value="TreeGrafter"/>
</dbReference>
<dbReference type="PANTHER" id="PTHR12722:SF0">
    <property type="entry name" value="PROTEIN FAM50A"/>
    <property type="match status" value="1"/>
</dbReference>
<dbReference type="Pfam" id="PF04921">
    <property type="entry name" value="XAP5"/>
    <property type="match status" value="1"/>
</dbReference>
<protein>
    <submittedName>
        <fullName evidence="3">XAP5-domain-containing protein</fullName>
    </submittedName>
</protein>
<reference evidence="3" key="1">
    <citation type="journal article" date="2020" name="Stud. Mycol.">
        <title>101 Dothideomycetes genomes: a test case for predicting lifestyles and emergence of pathogens.</title>
        <authorList>
            <person name="Haridas S."/>
            <person name="Albert R."/>
            <person name="Binder M."/>
            <person name="Bloem J."/>
            <person name="Labutti K."/>
            <person name="Salamov A."/>
            <person name="Andreopoulos B."/>
            <person name="Baker S."/>
            <person name="Barry K."/>
            <person name="Bills G."/>
            <person name="Bluhm B."/>
            <person name="Cannon C."/>
            <person name="Castanera R."/>
            <person name="Culley D."/>
            <person name="Daum C."/>
            <person name="Ezra D."/>
            <person name="Gonzalez J."/>
            <person name="Henrissat B."/>
            <person name="Kuo A."/>
            <person name="Liang C."/>
            <person name="Lipzen A."/>
            <person name="Lutzoni F."/>
            <person name="Magnuson J."/>
            <person name="Mondo S."/>
            <person name="Nolan M."/>
            <person name="Ohm R."/>
            <person name="Pangilinan J."/>
            <person name="Park H.-J."/>
            <person name="Ramirez L."/>
            <person name="Alfaro M."/>
            <person name="Sun H."/>
            <person name="Tritt A."/>
            <person name="Yoshinaga Y."/>
            <person name="Zwiers L.-H."/>
            <person name="Turgeon B."/>
            <person name="Goodwin S."/>
            <person name="Spatafora J."/>
            <person name="Crous P."/>
            <person name="Grigoriev I."/>
        </authorList>
    </citation>
    <scope>NUCLEOTIDE SEQUENCE</scope>
    <source>
        <strain evidence="3">CBS 113979</strain>
    </source>
</reference>